<accession>A0ACA9S3D7</accession>
<proteinExistence type="predicted"/>
<feature type="non-terminal residue" evidence="1">
    <location>
        <position position="1"/>
    </location>
</feature>
<organism evidence="1 2">
    <name type="scientific">Racocetra persica</name>
    <dbReference type="NCBI Taxonomy" id="160502"/>
    <lineage>
        <taxon>Eukaryota</taxon>
        <taxon>Fungi</taxon>
        <taxon>Fungi incertae sedis</taxon>
        <taxon>Mucoromycota</taxon>
        <taxon>Glomeromycotina</taxon>
        <taxon>Glomeromycetes</taxon>
        <taxon>Diversisporales</taxon>
        <taxon>Gigasporaceae</taxon>
        <taxon>Racocetra</taxon>
    </lineage>
</organism>
<dbReference type="Proteomes" id="UP000789920">
    <property type="component" value="Unassembled WGS sequence"/>
</dbReference>
<dbReference type="EMBL" id="CAJVQC010090439">
    <property type="protein sequence ID" value="CAG8825370.1"/>
    <property type="molecule type" value="Genomic_DNA"/>
</dbReference>
<evidence type="ECO:0000313" key="1">
    <source>
        <dbReference type="EMBL" id="CAG8825370.1"/>
    </source>
</evidence>
<sequence>ETKNAKNKKFIQEDSRPMIQRAKERKNTSTKSPLKKITSQHVYL</sequence>
<evidence type="ECO:0000313" key="2">
    <source>
        <dbReference type="Proteomes" id="UP000789920"/>
    </source>
</evidence>
<protein>
    <submittedName>
        <fullName evidence="1">5926_t:CDS:1</fullName>
    </submittedName>
</protein>
<reference evidence="1" key="1">
    <citation type="submission" date="2021-06" db="EMBL/GenBank/DDBJ databases">
        <authorList>
            <person name="Kallberg Y."/>
            <person name="Tangrot J."/>
            <person name="Rosling A."/>
        </authorList>
    </citation>
    <scope>NUCLEOTIDE SEQUENCE</scope>
    <source>
        <strain evidence="1">MA461A</strain>
    </source>
</reference>
<keyword evidence="2" id="KW-1185">Reference proteome</keyword>
<name>A0ACA9S3D7_9GLOM</name>
<feature type="non-terminal residue" evidence="1">
    <location>
        <position position="44"/>
    </location>
</feature>
<comment type="caution">
    <text evidence="1">The sequence shown here is derived from an EMBL/GenBank/DDBJ whole genome shotgun (WGS) entry which is preliminary data.</text>
</comment>
<gene>
    <name evidence="1" type="ORF">RPERSI_LOCUS26469</name>
</gene>